<comment type="similarity">
    <text evidence="1">Belongs to the ABC transporter superfamily.</text>
</comment>
<sequence>VTKGFLNKVYGHIKAVDGIDFQIREGEALGLVGESGCGKTTVGKIILRLIEPTAGKILFHPDGGAIHSLLWVRKPHCGQHLTQ</sequence>
<evidence type="ECO:0000256" key="3">
    <source>
        <dbReference type="ARBA" id="ARBA00022741"/>
    </source>
</evidence>
<gene>
    <name evidence="6" type="ORF">S06H3_16640</name>
</gene>
<keyword evidence="2" id="KW-0813">Transport</keyword>
<evidence type="ECO:0000259" key="5">
    <source>
        <dbReference type="Pfam" id="PF00005"/>
    </source>
</evidence>
<protein>
    <recommendedName>
        <fullName evidence="5">ABC transporter domain-containing protein</fullName>
    </recommendedName>
</protein>
<evidence type="ECO:0000313" key="6">
    <source>
        <dbReference type="EMBL" id="GAI17489.1"/>
    </source>
</evidence>
<keyword evidence="3" id="KW-0547">Nucleotide-binding</keyword>
<dbReference type="SUPFAM" id="SSF52540">
    <property type="entry name" value="P-loop containing nucleoside triphosphate hydrolases"/>
    <property type="match status" value="1"/>
</dbReference>
<proteinExistence type="inferred from homology"/>
<dbReference type="InterPro" id="IPR027417">
    <property type="entry name" value="P-loop_NTPase"/>
</dbReference>
<dbReference type="PANTHER" id="PTHR43776">
    <property type="entry name" value="TRANSPORT ATP-BINDING PROTEIN"/>
    <property type="match status" value="1"/>
</dbReference>
<organism evidence="6">
    <name type="scientific">marine sediment metagenome</name>
    <dbReference type="NCBI Taxonomy" id="412755"/>
    <lineage>
        <taxon>unclassified sequences</taxon>
        <taxon>metagenomes</taxon>
        <taxon>ecological metagenomes</taxon>
    </lineage>
</organism>
<evidence type="ECO:0000256" key="4">
    <source>
        <dbReference type="ARBA" id="ARBA00022840"/>
    </source>
</evidence>
<dbReference type="EMBL" id="BARV01008246">
    <property type="protein sequence ID" value="GAI17489.1"/>
    <property type="molecule type" value="Genomic_DNA"/>
</dbReference>
<dbReference type="GO" id="GO:0005524">
    <property type="term" value="F:ATP binding"/>
    <property type="evidence" value="ECO:0007669"/>
    <property type="project" value="UniProtKB-KW"/>
</dbReference>
<evidence type="ECO:0000256" key="1">
    <source>
        <dbReference type="ARBA" id="ARBA00005417"/>
    </source>
</evidence>
<comment type="caution">
    <text evidence="6">The sequence shown here is derived from an EMBL/GenBank/DDBJ whole genome shotgun (WGS) entry which is preliminary data.</text>
</comment>
<evidence type="ECO:0000256" key="2">
    <source>
        <dbReference type="ARBA" id="ARBA00022448"/>
    </source>
</evidence>
<name>X1NFR4_9ZZZZ</name>
<feature type="domain" description="ABC transporter" evidence="5">
    <location>
        <begin position="17"/>
        <end position="60"/>
    </location>
</feature>
<accession>X1NFR4</accession>
<dbReference type="InterPro" id="IPR050319">
    <property type="entry name" value="ABC_transp_ATP-bind"/>
</dbReference>
<dbReference type="PANTHER" id="PTHR43776:SF7">
    <property type="entry name" value="D,D-DIPEPTIDE TRANSPORT ATP-BINDING PROTEIN DDPF-RELATED"/>
    <property type="match status" value="1"/>
</dbReference>
<dbReference type="Pfam" id="PF00005">
    <property type="entry name" value="ABC_tran"/>
    <property type="match status" value="1"/>
</dbReference>
<reference evidence="6" key="1">
    <citation type="journal article" date="2014" name="Front. Microbiol.">
        <title>High frequency of phylogenetically diverse reductive dehalogenase-homologous genes in deep subseafloor sedimentary metagenomes.</title>
        <authorList>
            <person name="Kawai M."/>
            <person name="Futagami T."/>
            <person name="Toyoda A."/>
            <person name="Takaki Y."/>
            <person name="Nishi S."/>
            <person name="Hori S."/>
            <person name="Arai W."/>
            <person name="Tsubouchi T."/>
            <person name="Morono Y."/>
            <person name="Uchiyama I."/>
            <person name="Ito T."/>
            <person name="Fujiyama A."/>
            <person name="Inagaki F."/>
            <person name="Takami H."/>
        </authorList>
    </citation>
    <scope>NUCLEOTIDE SEQUENCE</scope>
    <source>
        <strain evidence="6">Expedition CK06-06</strain>
    </source>
</reference>
<dbReference type="AlphaFoldDB" id="X1NFR4"/>
<feature type="non-terminal residue" evidence="6">
    <location>
        <position position="1"/>
    </location>
</feature>
<dbReference type="Gene3D" id="3.40.50.300">
    <property type="entry name" value="P-loop containing nucleotide triphosphate hydrolases"/>
    <property type="match status" value="1"/>
</dbReference>
<dbReference type="InterPro" id="IPR003439">
    <property type="entry name" value="ABC_transporter-like_ATP-bd"/>
</dbReference>
<keyword evidence="4" id="KW-0067">ATP-binding</keyword>
<dbReference type="GO" id="GO:0016887">
    <property type="term" value="F:ATP hydrolysis activity"/>
    <property type="evidence" value="ECO:0007669"/>
    <property type="project" value="InterPro"/>
</dbReference>